<dbReference type="InterPro" id="IPR016181">
    <property type="entry name" value="Acyl_CoA_acyltransferase"/>
</dbReference>
<dbReference type="AlphaFoldDB" id="A0AA39EXW2"/>
<dbReference type="Proteomes" id="UP001168990">
    <property type="component" value="Unassembled WGS sequence"/>
</dbReference>
<evidence type="ECO:0000259" key="2">
    <source>
        <dbReference type="PROSITE" id="PS51186"/>
    </source>
</evidence>
<feature type="domain" description="N-acetyltransferase" evidence="2">
    <location>
        <begin position="573"/>
        <end position="717"/>
    </location>
</feature>
<dbReference type="FunFam" id="3.40.630.30:FF:000013">
    <property type="entry name" value="cysteine-rich protein 2-binding protein-like"/>
    <property type="match status" value="1"/>
</dbReference>
<dbReference type="SUPFAM" id="SSF55729">
    <property type="entry name" value="Acyl-CoA N-acyltransferases (Nat)"/>
    <property type="match status" value="1"/>
</dbReference>
<dbReference type="CDD" id="cd04301">
    <property type="entry name" value="NAT_SF"/>
    <property type="match status" value="1"/>
</dbReference>
<feature type="region of interest" description="Disordered" evidence="1">
    <location>
        <begin position="384"/>
        <end position="414"/>
    </location>
</feature>
<dbReference type="Pfam" id="PF21198">
    <property type="entry name" value="ASH2L-like_WH"/>
    <property type="match status" value="1"/>
</dbReference>
<reference evidence="3" key="2">
    <citation type="submission" date="2023-03" db="EMBL/GenBank/DDBJ databases">
        <authorList>
            <person name="Inwood S.N."/>
            <person name="Skelly J.G."/>
            <person name="Guhlin J."/>
            <person name="Harrop T.W.R."/>
            <person name="Goldson S.G."/>
            <person name="Dearden P.K."/>
        </authorList>
    </citation>
    <scope>NUCLEOTIDE SEQUENCE</scope>
    <source>
        <strain evidence="3">Irish</strain>
        <tissue evidence="3">Whole body</tissue>
    </source>
</reference>
<feature type="compositionally biased region" description="Basic and acidic residues" evidence="1">
    <location>
        <begin position="210"/>
        <end position="222"/>
    </location>
</feature>
<dbReference type="PANTHER" id="PTHR20916">
    <property type="entry name" value="CYSTEINE AND GLYCINE-RICH PROTEIN 2 BINDING PROTEIN"/>
    <property type="match status" value="1"/>
</dbReference>
<dbReference type="Gene3D" id="3.90.980.20">
    <property type="match status" value="1"/>
</dbReference>
<evidence type="ECO:0000313" key="3">
    <source>
        <dbReference type="EMBL" id="KAK0157635.1"/>
    </source>
</evidence>
<dbReference type="InterPro" id="IPR000182">
    <property type="entry name" value="GNAT_dom"/>
</dbReference>
<keyword evidence="4" id="KW-1185">Reference proteome</keyword>
<gene>
    <name evidence="3" type="ORF">PV328_011347</name>
</gene>
<comment type="caution">
    <text evidence="3">The sequence shown here is derived from an EMBL/GenBank/DDBJ whole genome shotgun (WGS) entry which is preliminary data.</text>
</comment>
<name>A0AA39EXW2_9HYME</name>
<accession>A0AA39EXW2</accession>
<dbReference type="Gene3D" id="3.40.630.30">
    <property type="match status" value="1"/>
</dbReference>
<evidence type="ECO:0000256" key="1">
    <source>
        <dbReference type="SAM" id="MobiDB-lite"/>
    </source>
</evidence>
<dbReference type="GO" id="GO:0004402">
    <property type="term" value="F:histone acetyltransferase activity"/>
    <property type="evidence" value="ECO:0007669"/>
    <property type="project" value="TreeGrafter"/>
</dbReference>
<dbReference type="PROSITE" id="PS51186">
    <property type="entry name" value="GNAT"/>
    <property type="match status" value="1"/>
</dbReference>
<dbReference type="PANTHER" id="PTHR20916:SF26">
    <property type="entry name" value="CYSTEINE-RICH PROTEIN 2-BINDING PROTEIN"/>
    <property type="match status" value="1"/>
</dbReference>
<feature type="compositionally biased region" description="Pro residues" evidence="1">
    <location>
        <begin position="396"/>
        <end position="406"/>
    </location>
</feature>
<feature type="region of interest" description="Disordered" evidence="1">
    <location>
        <begin position="210"/>
        <end position="260"/>
    </location>
</feature>
<protein>
    <recommendedName>
        <fullName evidence="2">N-acetyltransferase domain-containing protein</fullName>
    </recommendedName>
</protein>
<dbReference type="Pfam" id="PF00583">
    <property type="entry name" value="Acetyltransf_1"/>
    <property type="match status" value="1"/>
</dbReference>
<evidence type="ECO:0000313" key="4">
    <source>
        <dbReference type="Proteomes" id="UP001168990"/>
    </source>
</evidence>
<organism evidence="3 4">
    <name type="scientific">Microctonus aethiopoides</name>
    <dbReference type="NCBI Taxonomy" id="144406"/>
    <lineage>
        <taxon>Eukaryota</taxon>
        <taxon>Metazoa</taxon>
        <taxon>Ecdysozoa</taxon>
        <taxon>Arthropoda</taxon>
        <taxon>Hexapoda</taxon>
        <taxon>Insecta</taxon>
        <taxon>Pterygota</taxon>
        <taxon>Neoptera</taxon>
        <taxon>Endopterygota</taxon>
        <taxon>Hymenoptera</taxon>
        <taxon>Apocrita</taxon>
        <taxon>Ichneumonoidea</taxon>
        <taxon>Braconidae</taxon>
        <taxon>Euphorinae</taxon>
        <taxon>Microctonus</taxon>
    </lineage>
</organism>
<proteinExistence type="predicted"/>
<dbReference type="EMBL" id="JAQQBS010001425">
    <property type="protein sequence ID" value="KAK0157635.1"/>
    <property type="molecule type" value="Genomic_DNA"/>
</dbReference>
<dbReference type="InterPro" id="IPR053835">
    <property type="entry name" value="ASH2L-like_WH"/>
</dbReference>
<reference evidence="3" key="1">
    <citation type="journal article" date="2023" name="bioRxiv">
        <title>Scaffold-level genome assemblies of two parasitoid biocontrol wasps reveal the parthenogenesis mechanism and an associated novel virus.</title>
        <authorList>
            <person name="Inwood S."/>
            <person name="Skelly J."/>
            <person name="Guhlin J."/>
            <person name="Harrop T."/>
            <person name="Goldson S."/>
            <person name="Dearden P."/>
        </authorList>
    </citation>
    <scope>NUCLEOTIDE SEQUENCE</scope>
    <source>
        <strain evidence="3">Irish</strain>
        <tissue evidence="3">Whole body</tissue>
    </source>
</reference>
<sequence length="717" mass="82097">MANDSLNDQEDGVDDNITDNCKYCGETCDPYEKPALNCIGECSSKIHVKCLKRGDVPGSLLGDVFFDLTCAECSSENKELIIRGQMSWLKIIVLALYNLREKSSGISKRGYFHWKSDISTFVDKNWNFLFEKGTRKSRNWIGTISGTLSHHSKSTITIFKSGTSELNESGWWRLSTNDPPEILISLHNNSSNLRKKPNVNHSIIQEQLLSHEQEQSPARSDESICSFNGVGGGGGDDSNEDGAASSSINGGESSINNTPSMFSREYVQPSEIISDFLMADDDIKPDDVDLLDIDDSFDIKDHSLSLVDLMNDYNNKNHSEFSNFSSSSSSNNCDNLLQLSQLFNSTNSEWNIINNNSSNPSDLIYNNQLDKNIDYDIEEYDEESSNDSSIVAKPPQRLPPPPPPPSLFKLKNPRDWPWKKKSPYSLNENNPQMSKYEEEYLLSSVNKSQLDTMPIDVRRFYRKLAVRKLKRERNLPLLDIDTFGIKLTKSNNKEYDRIIDRYINDNLSGIFEQRLQGYNEPIAVHSPYTNRLLKPFIRRDVSCKPLWLRVMNELKAKVNRNNSEWQIEPSAPIDYCYIRPHHIPAINSLCRQFFWPGVDLTECLQYPDFTCVVLYKKLVIGFAILVPDVGYNEAYISFFFTRPEWRRSGIGTFMLYHLIQTCMGKDVTLHVSVTNPAVILYQKFCFKIEEFVQDFYDKYLPAGSKDSRHALFLRLSR</sequence>
<feature type="compositionally biased region" description="Low complexity" evidence="1">
    <location>
        <begin position="386"/>
        <end position="395"/>
    </location>
</feature>
<feature type="compositionally biased region" description="Low complexity" evidence="1">
    <location>
        <begin position="241"/>
        <end position="257"/>
    </location>
</feature>